<dbReference type="FunFam" id="1.10.10.10:FF:000322">
    <property type="entry name" value="Probable disease resistance protein At1g63360"/>
    <property type="match status" value="1"/>
</dbReference>
<dbReference type="GO" id="GO:0006952">
    <property type="term" value="P:defense response"/>
    <property type="evidence" value="ECO:0007669"/>
    <property type="project" value="UniProtKB-KW"/>
</dbReference>
<dbReference type="Gene3D" id="1.10.10.10">
    <property type="entry name" value="Winged helix-like DNA-binding domain superfamily/Winged helix DNA-binding domain"/>
    <property type="match status" value="1"/>
</dbReference>
<evidence type="ECO:0000256" key="3">
    <source>
        <dbReference type="ARBA" id="ARBA00022741"/>
    </source>
</evidence>
<evidence type="ECO:0000313" key="7">
    <source>
        <dbReference type="EMBL" id="KAK4263518.1"/>
    </source>
</evidence>
<reference evidence="7" key="1">
    <citation type="submission" date="2023-10" db="EMBL/GenBank/DDBJ databases">
        <title>Chromosome-level genome of the transformable northern wattle, Acacia crassicarpa.</title>
        <authorList>
            <person name="Massaro I."/>
            <person name="Sinha N.R."/>
            <person name="Poethig S."/>
            <person name="Leichty A.R."/>
        </authorList>
    </citation>
    <scope>NUCLEOTIDE SEQUENCE</scope>
    <source>
        <strain evidence="7">Acra3RX</strain>
        <tissue evidence="7">Leaf</tissue>
    </source>
</reference>
<keyword evidence="2" id="KW-0677">Repeat</keyword>
<evidence type="ECO:0000256" key="1">
    <source>
        <dbReference type="ARBA" id="ARBA00022614"/>
    </source>
</evidence>
<dbReference type="InterPro" id="IPR032675">
    <property type="entry name" value="LRR_dom_sf"/>
</dbReference>
<dbReference type="InterPro" id="IPR057135">
    <property type="entry name" value="At4g27190-like_LRR"/>
</dbReference>
<evidence type="ECO:0008006" key="9">
    <source>
        <dbReference type="Google" id="ProtNLM"/>
    </source>
</evidence>
<dbReference type="PRINTS" id="PR00364">
    <property type="entry name" value="DISEASERSIST"/>
</dbReference>
<proteinExistence type="predicted"/>
<dbReference type="InterPro" id="IPR027417">
    <property type="entry name" value="P-loop_NTPase"/>
</dbReference>
<dbReference type="Pfam" id="PF23247">
    <property type="entry name" value="LRR_RPS2"/>
    <property type="match status" value="1"/>
</dbReference>
<evidence type="ECO:0000259" key="5">
    <source>
        <dbReference type="Pfam" id="PF23247"/>
    </source>
</evidence>
<dbReference type="InterPro" id="IPR058922">
    <property type="entry name" value="WHD_DRP"/>
</dbReference>
<dbReference type="Proteomes" id="UP001293593">
    <property type="component" value="Unassembled WGS sequence"/>
</dbReference>
<keyword evidence="3" id="KW-0547">Nucleotide-binding</keyword>
<gene>
    <name evidence="7" type="ORF">QN277_028915</name>
</gene>
<evidence type="ECO:0000313" key="8">
    <source>
        <dbReference type="Proteomes" id="UP001293593"/>
    </source>
</evidence>
<dbReference type="AlphaFoldDB" id="A0AAE1J7M2"/>
<dbReference type="FunFam" id="1.10.8.430:FF:000003">
    <property type="entry name" value="Probable disease resistance protein At5g66910"/>
    <property type="match status" value="1"/>
</dbReference>
<dbReference type="GO" id="GO:0005524">
    <property type="term" value="F:ATP binding"/>
    <property type="evidence" value="ECO:0007669"/>
    <property type="project" value="UniProtKB-KW"/>
</dbReference>
<dbReference type="Gene3D" id="1.10.8.430">
    <property type="entry name" value="Helical domain of apoptotic protease-activating factors"/>
    <property type="match status" value="1"/>
</dbReference>
<protein>
    <recommendedName>
        <fullName evidence="9">NB-ARC domain-containing protein</fullName>
    </recommendedName>
</protein>
<dbReference type="SUPFAM" id="SSF52058">
    <property type="entry name" value="L domain-like"/>
    <property type="match status" value="1"/>
</dbReference>
<name>A0AAE1J7M2_9FABA</name>
<dbReference type="InterPro" id="IPR050905">
    <property type="entry name" value="Plant_NBS-LRR"/>
</dbReference>
<feature type="domain" description="Disease resistance protein At4g27190-like leucine-rich repeats" evidence="5">
    <location>
        <begin position="454"/>
        <end position="529"/>
    </location>
</feature>
<dbReference type="PANTHER" id="PTHR33463:SF220">
    <property type="entry name" value="NB-ARC DOMAIN-CONTAINING PROTEIN"/>
    <property type="match status" value="1"/>
</dbReference>
<organism evidence="7 8">
    <name type="scientific">Acacia crassicarpa</name>
    <name type="common">northern wattle</name>
    <dbReference type="NCBI Taxonomy" id="499986"/>
    <lineage>
        <taxon>Eukaryota</taxon>
        <taxon>Viridiplantae</taxon>
        <taxon>Streptophyta</taxon>
        <taxon>Embryophyta</taxon>
        <taxon>Tracheophyta</taxon>
        <taxon>Spermatophyta</taxon>
        <taxon>Magnoliopsida</taxon>
        <taxon>eudicotyledons</taxon>
        <taxon>Gunneridae</taxon>
        <taxon>Pentapetalae</taxon>
        <taxon>rosids</taxon>
        <taxon>fabids</taxon>
        <taxon>Fabales</taxon>
        <taxon>Fabaceae</taxon>
        <taxon>Caesalpinioideae</taxon>
        <taxon>mimosoid clade</taxon>
        <taxon>Acacieae</taxon>
        <taxon>Acacia</taxon>
    </lineage>
</organism>
<accession>A0AAE1J7M2</accession>
<sequence>MEKEALELFCMKVGEETLKSNPVIRNIAQEMARECKGLPLALSVVGSAMAGVKSVEAWEHSINNLTTSSWTASSLGIKVFFVLKFSYDRLPDETHKKCFLYCALYPEDYMILGYNLIEKWIGEGFLDIDGMKSVHDMHCHGWSIIEKLKLSCLLENVDNDIDFVPSIKMHDVIRDMALWIARDQDRNKKKIVVQEDARAISQANVENWKMVERISILNGVESWIQSKSWTSLRTLLLEFKSDCAINGLQNIQYASQLKVLELKNVKIVSAEGIGGLNLLAYLSLEVTTLTNASDLWRELKNLKNLKVFHLVLCDDNVIPLRLISNLPQLKMFSCYLNIVQDGREEEEFVEELECSSNLEVLWVEITTDSGLNKLLKSAKLLSCIYGLYLRDIDAQVNGPLLLATMSKMKHLEYLKLHRLKNVIDLSVRDTCHLSTLQNVLISNCDTIHHLTWLKYAPLLRRLDVQSCISIEEVIKGEIILKDEKDTIFLSLELLELHRLPNLRSIHERVLSFPSLRSIFVSDCENLKKLPFDSNLAEAKLRRIWGGQEWWDNLEWDDPTAKATFHSKFRPL</sequence>
<dbReference type="EMBL" id="JAWXYG010000009">
    <property type="protein sequence ID" value="KAK4263518.1"/>
    <property type="molecule type" value="Genomic_DNA"/>
</dbReference>
<comment type="caution">
    <text evidence="7">The sequence shown here is derived from an EMBL/GenBank/DDBJ whole genome shotgun (WGS) entry which is preliminary data.</text>
</comment>
<keyword evidence="8" id="KW-1185">Reference proteome</keyword>
<dbReference type="InterPro" id="IPR036388">
    <property type="entry name" value="WH-like_DNA-bd_sf"/>
</dbReference>
<evidence type="ECO:0000256" key="4">
    <source>
        <dbReference type="ARBA" id="ARBA00022821"/>
    </source>
</evidence>
<dbReference type="Pfam" id="PF23559">
    <property type="entry name" value="WHD_DRP"/>
    <property type="match status" value="1"/>
</dbReference>
<evidence type="ECO:0000259" key="6">
    <source>
        <dbReference type="Pfam" id="PF23559"/>
    </source>
</evidence>
<dbReference type="InterPro" id="IPR042197">
    <property type="entry name" value="Apaf_helical"/>
</dbReference>
<dbReference type="PANTHER" id="PTHR33463">
    <property type="entry name" value="NB-ARC DOMAIN-CONTAINING PROTEIN-RELATED"/>
    <property type="match status" value="1"/>
</dbReference>
<feature type="domain" description="Disease resistance protein winged helix" evidence="6">
    <location>
        <begin position="104"/>
        <end position="177"/>
    </location>
</feature>
<keyword evidence="4" id="KW-0611">Plant defense</keyword>
<dbReference type="Gene3D" id="3.80.10.10">
    <property type="entry name" value="Ribonuclease Inhibitor"/>
    <property type="match status" value="2"/>
</dbReference>
<dbReference type="GO" id="GO:0043531">
    <property type="term" value="F:ADP binding"/>
    <property type="evidence" value="ECO:0007669"/>
    <property type="project" value="InterPro"/>
</dbReference>
<dbReference type="SUPFAM" id="SSF52540">
    <property type="entry name" value="P-loop containing nucleoside triphosphate hydrolases"/>
    <property type="match status" value="1"/>
</dbReference>
<keyword evidence="1" id="KW-0433">Leucine-rich repeat</keyword>
<evidence type="ECO:0000256" key="2">
    <source>
        <dbReference type="ARBA" id="ARBA00022737"/>
    </source>
</evidence>